<feature type="compositionally biased region" description="Basic and acidic residues" evidence="1">
    <location>
        <begin position="20"/>
        <end position="29"/>
    </location>
</feature>
<dbReference type="Proteomes" id="UP001500307">
    <property type="component" value="Unassembled WGS sequence"/>
</dbReference>
<feature type="region of interest" description="Disordered" evidence="1">
    <location>
        <begin position="1"/>
        <end position="59"/>
    </location>
</feature>
<evidence type="ECO:0000256" key="1">
    <source>
        <dbReference type="SAM" id="MobiDB-lite"/>
    </source>
</evidence>
<protein>
    <submittedName>
        <fullName evidence="2">Uncharacterized protein</fullName>
    </submittedName>
</protein>
<comment type="caution">
    <text evidence="2">The sequence shown here is derived from an EMBL/GenBank/DDBJ whole genome shotgun (WGS) entry which is preliminary data.</text>
</comment>
<feature type="region of interest" description="Disordered" evidence="1">
    <location>
        <begin position="73"/>
        <end position="158"/>
    </location>
</feature>
<gene>
    <name evidence="2" type="ORF">GCM10023176_18030</name>
</gene>
<feature type="compositionally biased region" description="Low complexity" evidence="1">
    <location>
        <begin position="30"/>
        <end position="39"/>
    </location>
</feature>
<organism evidence="2 3">
    <name type="scientific">Micromonospora coerulea</name>
    <dbReference type="NCBI Taxonomy" id="47856"/>
    <lineage>
        <taxon>Bacteria</taxon>
        <taxon>Bacillati</taxon>
        <taxon>Actinomycetota</taxon>
        <taxon>Actinomycetes</taxon>
        <taxon>Micromonosporales</taxon>
        <taxon>Micromonosporaceae</taxon>
        <taxon>Micromonospora</taxon>
    </lineage>
</organism>
<sequence length="158" mass="16190">MSASHATRPDAGAGVAAGTERPESSERPARPAGDPAARRLTSRWPAGTAGPRAPGHEPLASPVVAVAASGHYYSRGRRASRVSAPRSSVAGVARREAPVGALSAPVRQVFTPGCYGTYPGPSAGAGRPATGPAGRTARPPIHRPTERTRARSEERDTS</sequence>
<evidence type="ECO:0000313" key="2">
    <source>
        <dbReference type="EMBL" id="GAA4566913.1"/>
    </source>
</evidence>
<feature type="compositionally biased region" description="Low complexity" evidence="1">
    <location>
        <begin position="81"/>
        <end position="92"/>
    </location>
</feature>
<dbReference type="EMBL" id="BAABGU010000007">
    <property type="protein sequence ID" value="GAA4566913.1"/>
    <property type="molecule type" value="Genomic_DNA"/>
</dbReference>
<accession>A0ABP8SET2</accession>
<feature type="compositionally biased region" description="Basic and acidic residues" evidence="1">
    <location>
        <begin position="143"/>
        <end position="158"/>
    </location>
</feature>
<keyword evidence="3" id="KW-1185">Reference proteome</keyword>
<evidence type="ECO:0000313" key="3">
    <source>
        <dbReference type="Proteomes" id="UP001500307"/>
    </source>
</evidence>
<reference evidence="3" key="1">
    <citation type="journal article" date="2019" name="Int. J. Syst. Evol. Microbiol.">
        <title>The Global Catalogue of Microorganisms (GCM) 10K type strain sequencing project: providing services to taxonomists for standard genome sequencing and annotation.</title>
        <authorList>
            <consortium name="The Broad Institute Genomics Platform"/>
            <consortium name="The Broad Institute Genome Sequencing Center for Infectious Disease"/>
            <person name="Wu L."/>
            <person name="Ma J."/>
        </authorList>
    </citation>
    <scope>NUCLEOTIDE SEQUENCE [LARGE SCALE GENOMIC DNA]</scope>
    <source>
        <strain evidence="3">JCM 3175</strain>
    </source>
</reference>
<name>A0ABP8SET2_9ACTN</name>
<feature type="compositionally biased region" description="Low complexity" evidence="1">
    <location>
        <begin position="119"/>
        <end position="139"/>
    </location>
</feature>
<proteinExistence type="predicted"/>